<proteinExistence type="predicted"/>
<evidence type="ECO:0000313" key="6">
    <source>
        <dbReference type="EMBL" id="TDO99369.1"/>
    </source>
</evidence>
<dbReference type="PROSITE" id="PS01081">
    <property type="entry name" value="HTH_TETR_1"/>
    <property type="match status" value="1"/>
</dbReference>
<dbReference type="PANTHER" id="PTHR43479:SF20">
    <property type="entry name" value="HTH TETR-TYPE DOMAIN-CONTAINING PROTEIN"/>
    <property type="match status" value="1"/>
</dbReference>
<dbReference type="Proteomes" id="UP000294656">
    <property type="component" value="Unassembled WGS sequence"/>
</dbReference>
<gene>
    <name evidence="6" type="ORF">DFP79_0350</name>
</gene>
<dbReference type="PRINTS" id="PR00455">
    <property type="entry name" value="HTHTETR"/>
</dbReference>
<keyword evidence="3" id="KW-0804">Transcription</keyword>
<sequence length="197" mass="22654">MPKPYHHGDLYSTLLLEAKKILKNEGVSELSIRKLAAQVGVSRTALYHHFKDKNSLLCALAESGFATQKNALQTIMKKEKSREAFEEYVQSYISFAANNHHLYDLMYGQLIWRNQLQTDSLKSASRTTFKLWIKWVEELQMEGILDKENSPLRVGQACWASLHGFARLVLDGIYVNQSEIKEMTQQISKMLQSFPKN</sequence>
<dbReference type="InterPro" id="IPR050624">
    <property type="entry name" value="HTH-type_Tx_Regulator"/>
</dbReference>
<name>A0A4R6MGT8_9GAMM</name>
<evidence type="ECO:0000256" key="1">
    <source>
        <dbReference type="ARBA" id="ARBA00023015"/>
    </source>
</evidence>
<dbReference type="InterPro" id="IPR025996">
    <property type="entry name" value="MT1864/Rv1816-like_C"/>
</dbReference>
<dbReference type="InterPro" id="IPR036271">
    <property type="entry name" value="Tet_transcr_reg_TetR-rel_C_sf"/>
</dbReference>
<dbReference type="EMBL" id="SNXC01000009">
    <property type="protein sequence ID" value="TDO99369.1"/>
    <property type="molecule type" value="Genomic_DNA"/>
</dbReference>
<dbReference type="Gene3D" id="1.10.357.10">
    <property type="entry name" value="Tetracycline Repressor, domain 2"/>
    <property type="match status" value="1"/>
</dbReference>
<dbReference type="InterPro" id="IPR009057">
    <property type="entry name" value="Homeodomain-like_sf"/>
</dbReference>
<feature type="domain" description="HTH tetR-type" evidence="5">
    <location>
        <begin position="8"/>
        <end position="68"/>
    </location>
</feature>
<keyword evidence="1" id="KW-0805">Transcription regulation</keyword>
<dbReference type="SUPFAM" id="SSF48498">
    <property type="entry name" value="Tetracyclin repressor-like, C-terminal domain"/>
    <property type="match status" value="1"/>
</dbReference>
<dbReference type="InterPro" id="IPR001647">
    <property type="entry name" value="HTH_TetR"/>
</dbReference>
<dbReference type="PANTHER" id="PTHR43479">
    <property type="entry name" value="ACREF/ENVCD OPERON REPRESSOR-RELATED"/>
    <property type="match status" value="1"/>
</dbReference>
<feature type="DNA-binding region" description="H-T-H motif" evidence="4">
    <location>
        <begin position="31"/>
        <end position="50"/>
    </location>
</feature>
<dbReference type="Pfam" id="PF00440">
    <property type="entry name" value="TetR_N"/>
    <property type="match status" value="1"/>
</dbReference>
<dbReference type="OrthoDB" id="5293556at2"/>
<dbReference type="PROSITE" id="PS50977">
    <property type="entry name" value="HTH_TETR_2"/>
    <property type="match status" value="1"/>
</dbReference>
<protein>
    <submittedName>
        <fullName evidence="6">TetR family transcriptional regulator</fullName>
    </submittedName>
</protein>
<evidence type="ECO:0000313" key="7">
    <source>
        <dbReference type="Proteomes" id="UP000294656"/>
    </source>
</evidence>
<evidence type="ECO:0000256" key="3">
    <source>
        <dbReference type="ARBA" id="ARBA00023163"/>
    </source>
</evidence>
<dbReference type="Pfam" id="PF13305">
    <property type="entry name" value="TetR_C_33"/>
    <property type="match status" value="1"/>
</dbReference>
<comment type="caution">
    <text evidence="6">The sequence shown here is derived from an EMBL/GenBank/DDBJ whole genome shotgun (WGS) entry which is preliminary data.</text>
</comment>
<dbReference type="InterPro" id="IPR023772">
    <property type="entry name" value="DNA-bd_HTH_TetR-type_CS"/>
</dbReference>
<keyword evidence="7" id="KW-1185">Reference proteome</keyword>
<accession>A0A4R6MGT8</accession>
<dbReference type="SUPFAM" id="SSF46689">
    <property type="entry name" value="Homeodomain-like"/>
    <property type="match status" value="1"/>
</dbReference>
<evidence type="ECO:0000256" key="4">
    <source>
        <dbReference type="PROSITE-ProRule" id="PRU00335"/>
    </source>
</evidence>
<dbReference type="RefSeq" id="WP_133502235.1">
    <property type="nucleotide sequence ID" value="NZ_SNXC01000009.1"/>
</dbReference>
<dbReference type="AlphaFoldDB" id="A0A4R6MGT8"/>
<dbReference type="GO" id="GO:0003677">
    <property type="term" value="F:DNA binding"/>
    <property type="evidence" value="ECO:0007669"/>
    <property type="project" value="UniProtKB-UniRule"/>
</dbReference>
<evidence type="ECO:0000259" key="5">
    <source>
        <dbReference type="PROSITE" id="PS50977"/>
    </source>
</evidence>
<reference evidence="6 7" key="1">
    <citation type="submission" date="2019-03" db="EMBL/GenBank/DDBJ databases">
        <title>Genomic Encyclopedia of Type Strains, Phase III (KMG-III): the genomes of soil and plant-associated and newly described type strains.</title>
        <authorList>
            <person name="Whitman W."/>
        </authorList>
    </citation>
    <scope>NUCLEOTIDE SEQUENCE [LARGE SCALE GENOMIC DNA]</scope>
    <source>
        <strain evidence="6 7">CECT 7378</strain>
    </source>
</reference>
<evidence type="ECO:0000256" key="2">
    <source>
        <dbReference type="ARBA" id="ARBA00023125"/>
    </source>
</evidence>
<organism evidence="6 7">
    <name type="scientific">Marinomonas balearica</name>
    <dbReference type="NCBI Taxonomy" id="491947"/>
    <lineage>
        <taxon>Bacteria</taxon>
        <taxon>Pseudomonadati</taxon>
        <taxon>Pseudomonadota</taxon>
        <taxon>Gammaproteobacteria</taxon>
        <taxon>Oceanospirillales</taxon>
        <taxon>Oceanospirillaceae</taxon>
        <taxon>Marinomonas</taxon>
    </lineage>
</organism>
<keyword evidence="2 4" id="KW-0238">DNA-binding</keyword>